<dbReference type="InterPro" id="IPR001789">
    <property type="entry name" value="Sig_transdc_resp-reg_receiver"/>
</dbReference>
<dbReference type="InterPro" id="IPR013815">
    <property type="entry name" value="ATP_grasp_subdomain_1"/>
</dbReference>
<protein>
    <submittedName>
        <fullName evidence="3">Histidine kinase</fullName>
    </submittedName>
</protein>
<dbReference type="Gene3D" id="3.40.50.2300">
    <property type="match status" value="1"/>
</dbReference>
<proteinExistence type="predicted"/>
<dbReference type="GO" id="GO:0016301">
    <property type="term" value="F:kinase activity"/>
    <property type="evidence" value="ECO:0007669"/>
    <property type="project" value="UniProtKB-KW"/>
</dbReference>
<dbReference type="GO" id="GO:0000160">
    <property type="term" value="P:phosphorelay signal transduction system"/>
    <property type="evidence" value="ECO:0007669"/>
    <property type="project" value="InterPro"/>
</dbReference>
<feature type="non-terminal residue" evidence="3">
    <location>
        <position position="1"/>
    </location>
</feature>
<evidence type="ECO:0000259" key="2">
    <source>
        <dbReference type="PROSITE" id="PS50110"/>
    </source>
</evidence>
<dbReference type="EMBL" id="VBOS01000360">
    <property type="protein sequence ID" value="TMQ51697.1"/>
    <property type="molecule type" value="Genomic_DNA"/>
</dbReference>
<evidence type="ECO:0000313" key="3">
    <source>
        <dbReference type="EMBL" id="TMQ51697.1"/>
    </source>
</evidence>
<dbReference type="GO" id="GO:0005524">
    <property type="term" value="F:ATP binding"/>
    <property type="evidence" value="ECO:0007669"/>
    <property type="project" value="InterPro"/>
</dbReference>
<dbReference type="Pfam" id="PF01326">
    <property type="entry name" value="PPDK_N"/>
    <property type="match status" value="1"/>
</dbReference>
<dbReference type="Proteomes" id="UP000317716">
    <property type="component" value="Unassembled WGS sequence"/>
</dbReference>
<comment type="caution">
    <text evidence="3">The sequence shown here is derived from an EMBL/GenBank/DDBJ whole genome shotgun (WGS) entry which is preliminary data.</text>
</comment>
<dbReference type="PROSITE" id="PS50110">
    <property type="entry name" value="RESPONSE_REGULATORY"/>
    <property type="match status" value="1"/>
</dbReference>
<accession>A0A538SK04</accession>
<dbReference type="InterPro" id="IPR011006">
    <property type="entry name" value="CheY-like_superfamily"/>
</dbReference>
<gene>
    <name evidence="3" type="ORF">E6K72_10155</name>
</gene>
<dbReference type="Gene3D" id="3.30.1490.20">
    <property type="entry name" value="ATP-grasp fold, A domain"/>
    <property type="match status" value="1"/>
</dbReference>
<feature type="domain" description="Response regulatory" evidence="2">
    <location>
        <begin position="1"/>
        <end position="112"/>
    </location>
</feature>
<comment type="caution">
    <text evidence="1">Lacks conserved residue(s) required for the propagation of feature annotation.</text>
</comment>
<dbReference type="SUPFAM" id="SSF56059">
    <property type="entry name" value="Glutathione synthetase ATP-binding domain-like"/>
    <property type="match status" value="1"/>
</dbReference>
<organism evidence="3 4">
    <name type="scientific">Eiseniibacteriota bacterium</name>
    <dbReference type="NCBI Taxonomy" id="2212470"/>
    <lineage>
        <taxon>Bacteria</taxon>
        <taxon>Candidatus Eiseniibacteriota</taxon>
    </lineage>
</organism>
<reference evidence="3 4" key="1">
    <citation type="journal article" date="2019" name="Nat. Microbiol.">
        <title>Mediterranean grassland soil C-N compound turnover is dependent on rainfall and depth, and is mediated by genomically divergent microorganisms.</title>
        <authorList>
            <person name="Diamond S."/>
            <person name="Andeer P.F."/>
            <person name="Li Z."/>
            <person name="Crits-Christoph A."/>
            <person name="Burstein D."/>
            <person name="Anantharaman K."/>
            <person name="Lane K.R."/>
            <person name="Thomas B.C."/>
            <person name="Pan C."/>
            <person name="Northen T.R."/>
            <person name="Banfield J.F."/>
        </authorList>
    </citation>
    <scope>NUCLEOTIDE SEQUENCE [LARGE SCALE GENOMIC DNA]</scope>
    <source>
        <strain evidence="3">WS_2</strain>
    </source>
</reference>
<dbReference type="SUPFAM" id="SSF52172">
    <property type="entry name" value="CheY-like"/>
    <property type="match status" value="1"/>
</dbReference>
<evidence type="ECO:0000256" key="1">
    <source>
        <dbReference type="PROSITE-ProRule" id="PRU00169"/>
    </source>
</evidence>
<name>A0A538SK04_UNCEI</name>
<keyword evidence="3" id="KW-0418">Kinase</keyword>
<dbReference type="InterPro" id="IPR002192">
    <property type="entry name" value="PPDK_AMP/ATP-bd"/>
</dbReference>
<keyword evidence="3" id="KW-0808">Transferase</keyword>
<evidence type="ECO:0000313" key="4">
    <source>
        <dbReference type="Proteomes" id="UP000317716"/>
    </source>
</evidence>
<sequence length="941" mass="105105">LNELLLGEFLKLSLQQIPGLIHVSSGAAALARAEAERRFNLILTTINLGDMDASEFAREVKRRGLDVPVVVLAHDNNERKEFIARRDVSDVERIFLWQGNPRILVAIVKYVEDKRNVEHDTEAVGVPVILLVEDNVRYYSSFLPTIYTELFEQSERLLSEAVNLSHKLVRMRARPKILLSSTFEEAWELFTRYRPYMLGLSSDVEFPRGGRPARGAGFELARMARAAVPDLPILLQSSRVEFAEGAREVGAMFLRKYSNTLLADLRRFMVENFAFGDFVFRLPDGREVGRATDLKGLEELLRVVPAESIGYHGERNHFSNWFRARTEFALARRLRPRTVGEFPSLEDLRRDLIGAIAEYRREQGETLVADFDPHTFDPNVSFFARIGRGSLGGKARGLAFVRYLLGHHEAARRFAGAHISVPPAIVLATDIFDRFLGENDLLDFALGSADDDEITRRFLAAPLPGEVAENLALLLSTIDWPLAVRSSSLLEDSQYLPFTGVYETFMLANSDPDPHARFEQVAAAIKRVYASTFSQRAKSYLRATPYRLEEEKMAVLLQRVVGARHGTRYYPEFSGIARSHNFYPSPPLRAEDGVAAVALGMGRAVAQGEQSLLFCPRHPQHMVHLATVEDVLSHSQRSFWALDMNHSGNESMHEAQFGLEAAETDGTLYAVGSTYSPESNAIYDGLSRPGVRLVTFSPVLKHGVFPLAEVLSLLLDIARRGMGRPAEIEFAVRLGQGDEPHDFGFLQMRPLAVTSGFDDQHLDAIPEERLICASPMALGNGAVELSDLVMVDFERFERSASLTVAHDIARYNAELIAQERPYLLIGVGRWGSADPSLGIPVAWEQIAGARVIVESGFRDFRVTPSQGSHFFQNLTSFQVGFFTVNAEVGEGFVRWDWLAAQTAVSERGCVRHLRFDAPIVVRMDGKRNQGVIFKPGERTGG</sequence>
<dbReference type="AlphaFoldDB" id="A0A538SK04"/>